<feature type="region of interest" description="Disordered" evidence="1">
    <location>
        <begin position="1"/>
        <end position="30"/>
    </location>
</feature>
<protein>
    <submittedName>
        <fullName evidence="2">Uncharacterized protein</fullName>
    </submittedName>
</protein>
<name>A0A0K9YNH4_9BACL</name>
<gene>
    <name evidence="2" type="ORF">ADS79_28110</name>
</gene>
<accession>A0A0K9YNH4</accession>
<sequence>MLLPSGSSFHCRPQLRAPHPLPGTKAKRKTYDTTSRIMRFLYVHLYEQRLLSAERIERVGKAKVNDEKAREVNRSLVFFCG</sequence>
<dbReference type="EMBL" id="LGIQ01000011">
    <property type="protein sequence ID" value="KNB69715.1"/>
    <property type="molecule type" value="Genomic_DNA"/>
</dbReference>
<dbReference type="STRING" id="54915.ADS79_28110"/>
<reference evidence="3" key="1">
    <citation type="submission" date="2015-07" db="EMBL/GenBank/DDBJ databases">
        <title>Genome sequencing project for genomic taxonomy and phylogenomics of Bacillus-like bacteria.</title>
        <authorList>
            <person name="Liu B."/>
            <person name="Wang J."/>
            <person name="Zhu Y."/>
            <person name="Liu G."/>
            <person name="Chen Q."/>
            <person name="Chen Z."/>
            <person name="Lan J."/>
            <person name="Che J."/>
            <person name="Ge C."/>
            <person name="Shi H."/>
            <person name="Pan Z."/>
            <person name="Liu X."/>
        </authorList>
    </citation>
    <scope>NUCLEOTIDE SEQUENCE [LARGE SCALE GENOMIC DNA]</scope>
    <source>
        <strain evidence="3">DSM 9887</strain>
    </source>
</reference>
<proteinExistence type="predicted"/>
<organism evidence="2 3">
    <name type="scientific">Brevibacillus reuszeri</name>
    <dbReference type="NCBI Taxonomy" id="54915"/>
    <lineage>
        <taxon>Bacteria</taxon>
        <taxon>Bacillati</taxon>
        <taxon>Bacillota</taxon>
        <taxon>Bacilli</taxon>
        <taxon>Bacillales</taxon>
        <taxon>Paenibacillaceae</taxon>
        <taxon>Brevibacillus</taxon>
    </lineage>
</organism>
<comment type="caution">
    <text evidence="2">The sequence shown here is derived from an EMBL/GenBank/DDBJ whole genome shotgun (WGS) entry which is preliminary data.</text>
</comment>
<evidence type="ECO:0000313" key="2">
    <source>
        <dbReference type="EMBL" id="KNB69715.1"/>
    </source>
</evidence>
<evidence type="ECO:0000256" key="1">
    <source>
        <dbReference type="SAM" id="MobiDB-lite"/>
    </source>
</evidence>
<dbReference type="Proteomes" id="UP000036834">
    <property type="component" value="Unassembled WGS sequence"/>
</dbReference>
<evidence type="ECO:0000313" key="3">
    <source>
        <dbReference type="Proteomes" id="UP000036834"/>
    </source>
</evidence>
<dbReference type="PATRIC" id="fig|54915.3.peg.4823"/>
<dbReference type="AlphaFoldDB" id="A0A0K9YNH4"/>